<organism evidence="7 8">
    <name type="scientific">Catagonus wagneri</name>
    <name type="common">Chacoan peccary</name>
    <dbReference type="NCBI Taxonomy" id="51154"/>
    <lineage>
        <taxon>Eukaryota</taxon>
        <taxon>Metazoa</taxon>
        <taxon>Chordata</taxon>
        <taxon>Craniata</taxon>
        <taxon>Vertebrata</taxon>
        <taxon>Euteleostomi</taxon>
        <taxon>Mammalia</taxon>
        <taxon>Eutheria</taxon>
        <taxon>Laurasiatheria</taxon>
        <taxon>Artiodactyla</taxon>
        <taxon>Suina</taxon>
        <taxon>Tayassuidae</taxon>
        <taxon>Catagonus</taxon>
    </lineage>
</organism>
<accession>A0A8C3VQT2</accession>
<feature type="active site" description="Glycyl thioester intermediate" evidence="4">
    <location>
        <position position="87"/>
    </location>
</feature>
<dbReference type="PROSITE" id="PS50127">
    <property type="entry name" value="UBC_2"/>
    <property type="match status" value="1"/>
</dbReference>
<dbReference type="Pfam" id="PF00179">
    <property type="entry name" value="UQ_con"/>
    <property type="match status" value="1"/>
</dbReference>
<proteinExistence type="inferred from homology"/>
<reference evidence="7" key="2">
    <citation type="submission" date="2025-09" db="UniProtKB">
        <authorList>
            <consortium name="Ensembl"/>
        </authorList>
    </citation>
    <scope>IDENTIFICATION</scope>
</reference>
<dbReference type="PANTHER" id="PTHR24067">
    <property type="entry name" value="UBIQUITIN-CONJUGATING ENZYME E2"/>
    <property type="match status" value="1"/>
</dbReference>
<dbReference type="GO" id="GO:0005524">
    <property type="term" value="F:ATP binding"/>
    <property type="evidence" value="ECO:0007669"/>
    <property type="project" value="UniProtKB-UniRule"/>
</dbReference>
<name>A0A8C3VQT2_9CETA</name>
<comment type="similarity">
    <text evidence="5">Belongs to the ubiquitin-conjugating enzyme family.</text>
</comment>
<evidence type="ECO:0000256" key="2">
    <source>
        <dbReference type="ARBA" id="ARBA00022786"/>
    </source>
</evidence>
<dbReference type="GO" id="GO:0016740">
    <property type="term" value="F:transferase activity"/>
    <property type="evidence" value="ECO:0007669"/>
    <property type="project" value="UniProtKB-KW"/>
</dbReference>
<dbReference type="AlphaFoldDB" id="A0A8C3VQT2"/>
<keyword evidence="5" id="KW-0547">Nucleotide-binding</keyword>
<dbReference type="Ensembl" id="ENSCWAT00000002877.1">
    <property type="protein sequence ID" value="ENSCWAP00000002640.1"/>
    <property type="gene ID" value="ENSCWAG00000002119.1"/>
</dbReference>
<evidence type="ECO:0000259" key="6">
    <source>
        <dbReference type="PROSITE" id="PS50127"/>
    </source>
</evidence>
<dbReference type="Proteomes" id="UP000694540">
    <property type="component" value="Unplaced"/>
</dbReference>
<comment type="pathway">
    <text evidence="3">Protein modification.</text>
</comment>
<dbReference type="PROSITE" id="PS00183">
    <property type="entry name" value="UBC_1"/>
    <property type="match status" value="1"/>
</dbReference>
<protein>
    <recommendedName>
        <fullName evidence="6">UBC core domain-containing protein</fullName>
    </recommendedName>
</protein>
<keyword evidence="8" id="KW-1185">Reference proteome</keyword>
<keyword evidence="1" id="KW-0808">Transferase</keyword>
<evidence type="ECO:0000256" key="5">
    <source>
        <dbReference type="RuleBase" id="RU362109"/>
    </source>
</evidence>
<evidence type="ECO:0000256" key="1">
    <source>
        <dbReference type="ARBA" id="ARBA00022679"/>
    </source>
</evidence>
<reference evidence="7" key="1">
    <citation type="submission" date="2025-08" db="UniProtKB">
        <authorList>
            <consortium name="Ensembl"/>
        </authorList>
    </citation>
    <scope>IDENTIFICATION</scope>
</reference>
<dbReference type="SUPFAM" id="SSF54495">
    <property type="entry name" value="UBC-like"/>
    <property type="match status" value="1"/>
</dbReference>
<dbReference type="InterPro" id="IPR000608">
    <property type="entry name" value="UBC"/>
</dbReference>
<dbReference type="Gene3D" id="3.10.110.10">
    <property type="entry name" value="Ubiquitin Conjugating Enzyme"/>
    <property type="match status" value="1"/>
</dbReference>
<evidence type="ECO:0000256" key="4">
    <source>
        <dbReference type="PROSITE-ProRule" id="PRU10133"/>
    </source>
</evidence>
<evidence type="ECO:0000313" key="8">
    <source>
        <dbReference type="Proteomes" id="UP000694540"/>
    </source>
</evidence>
<keyword evidence="2 5" id="KW-0833">Ubl conjugation pathway</keyword>
<dbReference type="GeneTree" id="ENSGT00540000070023"/>
<dbReference type="SMART" id="SM00212">
    <property type="entry name" value="UBCc"/>
    <property type="match status" value="1"/>
</dbReference>
<dbReference type="InterPro" id="IPR016135">
    <property type="entry name" value="UBQ-conjugating_enzyme/RWD"/>
</dbReference>
<keyword evidence="5" id="KW-0067">ATP-binding</keyword>
<evidence type="ECO:0000256" key="3">
    <source>
        <dbReference type="ARBA" id="ARBA00043952"/>
    </source>
</evidence>
<dbReference type="InterPro" id="IPR023313">
    <property type="entry name" value="UBQ-conjugating_AS"/>
</dbReference>
<sequence>MAGLPYRIKKETQWLLKEPVPGIKAEPDETNAHYFHVIIDGPQDSPYEGGTFKLELFVPEDYPIKPPKARFMTKIYHPNIDKLGRICLDILKENWSPALAWTRLYAMNNV</sequence>
<dbReference type="InterPro" id="IPR050113">
    <property type="entry name" value="Ub_conjugating_enzyme"/>
</dbReference>
<feature type="domain" description="UBC core" evidence="6">
    <location>
        <begin position="3"/>
        <end position="110"/>
    </location>
</feature>
<evidence type="ECO:0000313" key="7">
    <source>
        <dbReference type="Ensembl" id="ENSCWAP00000002640.1"/>
    </source>
</evidence>